<keyword evidence="2" id="KW-0805">Transcription regulation</keyword>
<gene>
    <name evidence="8" type="ORF">DI564_11800</name>
</gene>
<evidence type="ECO:0000256" key="4">
    <source>
        <dbReference type="ARBA" id="ARBA00023125"/>
    </source>
</evidence>
<dbReference type="Proteomes" id="UP000249046">
    <property type="component" value="Unassembled WGS sequence"/>
</dbReference>
<reference evidence="8 9" key="1">
    <citation type="submission" date="2017-08" db="EMBL/GenBank/DDBJ databases">
        <title>Infants hospitalized years apart are colonized by the same room-sourced microbial strains.</title>
        <authorList>
            <person name="Brooks B."/>
            <person name="Olm M.R."/>
            <person name="Firek B.A."/>
            <person name="Baker R."/>
            <person name="Thomas B.C."/>
            <person name="Morowitz M.J."/>
            <person name="Banfield J.F."/>
        </authorList>
    </citation>
    <scope>NUCLEOTIDE SEQUENCE [LARGE SCALE GENOMIC DNA]</scope>
    <source>
        <strain evidence="8">S2_005_003_R2_42</strain>
    </source>
</reference>
<dbReference type="PANTHER" id="PTHR43133">
    <property type="entry name" value="RNA POLYMERASE ECF-TYPE SIGMA FACTO"/>
    <property type="match status" value="1"/>
</dbReference>
<dbReference type="AlphaFoldDB" id="A0A2W5KE72"/>
<dbReference type="Pfam" id="PF04542">
    <property type="entry name" value="Sigma70_r2"/>
    <property type="match status" value="1"/>
</dbReference>
<evidence type="ECO:0000256" key="3">
    <source>
        <dbReference type="ARBA" id="ARBA00023082"/>
    </source>
</evidence>
<dbReference type="GO" id="GO:0003677">
    <property type="term" value="F:DNA binding"/>
    <property type="evidence" value="ECO:0007669"/>
    <property type="project" value="UniProtKB-KW"/>
</dbReference>
<dbReference type="NCBIfam" id="TIGR02937">
    <property type="entry name" value="sigma70-ECF"/>
    <property type="match status" value="1"/>
</dbReference>
<dbReference type="SUPFAM" id="SSF88946">
    <property type="entry name" value="Sigma2 domain of RNA polymerase sigma factors"/>
    <property type="match status" value="1"/>
</dbReference>
<keyword evidence="4" id="KW-0238">DNA-binding</keyword>
<proteinExistence type="inferred from homology"/>
<name>A0A2W5KE72_9GAMM</name>
<feature type="domain" description="RNA polymerase sigma factor 70 region 4 type 2" evidence="7">
    <location>
        <begin position="148"/>
        <end position="199"/>
    </location>
</feature>
<dbReference type="PANTHER" id="PTHR43133:SF8">
    <property type="entry name" value="RNA POLYMERASE SIGMA FACTOR HI_1459-RELATED"/>
    <property type="match status" value="1"/>
</dbReference>
<comment type="caution">
    <text evidence="8">The sequence shown here is derived from an EMBL/GenBank/DDBJ whole genome shotgun (WGS) entry which is preliminary data.</text>
</comment>
<dbReference type="InterPro" id="IPR007627">
    <property type="entry name" value="RNA_pol_sigma70_r2"/>
</dbReference>
<accession>A0A2W5KE72</accession>
<dbReference type="EMBL" id="QFPO01000010">
    <property type="protein sequence ID" value="PZQ13185.1"/>
    <property type="molecule type" value="Genomic_DNA"/>
</dbReference>
<dbReference type="InterPro" id="IPR036388">
    <property type="entry name" value="WH-like_DNA-bd_sf"/>
</dbReference>
<keyword evidence="5" id="KW-0804">Transcription</keyword>
<dbReference type="GO" id="GO:0016987">
    <property type="term" value="F:sigma factor activity"/>
    <property type="evidence" value="ECO:0007669"/>
    <property type="project" value="UniProtKB-KW"/>
</dbReference>
<evidence type="ECO:0000313" key="8">
    <source>
        <dbReference type="EMBL" id="PZQ13185.1"/>
    </source>
</evidence>
<dbReference type="Gene3D" id="1.10.10.10">
    <property type="entry name" value="Winged helix-like DNA-binding domain superfamily/Winged helix DNA-binding domain"/>
    <property type="match status" value="1"/>
</dbReference>
<organism evidence="8 9">
    <name type="scientific">Rhodanobacter denitrificans</name>
    <dbReference type="NCBI Taxonomy" id="666685"/>
    <lineage>
        <taxon>Bacteria</taxon>
        <taxon>Pseudomonadati</taxon>
        <taxon>Pseudomonadota</taxon>
        <taxon>Gammaproteobacteria</taxon>
        <taxon>Lysobacterales</taxon>
        <taxon>Rhodanobacteraceae</taxon>
        <taxon>Rhodanobacter</taxon>
    </lineage>
</organism>
<dbReference type="GO" id="GO:0006352">
    <property type="term" value="P:DNA-templated transcription initiation"/>
    <property type="evidence" value="ECO:0007669"/>
    <property type="project" value="InterPro"/>
</dbReference>
<dbReference type="CDD" id="cd06171">
    <property type="entry name" value="Sigma70_r4"/>
    <property type="match status" value="1"/>
</dbReference>
<evidence type="ECO:0000259" key="6">
    <source>
        <dbReference type="Pfam" id="PF04542"/>
    </source>
</evidence>
<evidence type="ECO:0000256" key="2">
    <source>
        <dbReference type="ARBA" id="ARBA00023015"/>
    </source>
</evidence>
<dbReference type="SUPFAM" id="SSF88659">
    <property type="entry name" value="Sigma3 and sigma4 domains of RNA polymerase sigma factors"/>
    <property type="match status" value="1"/>
</dbReference>
<dbReference type="InterPro" id="IPR013325">
    <property type="entry name" value="RNA_pol_sigma_r2"/>
</dbReference>
<comment type="similarity">
    <text evidence="1">Belongs to the sigma-70 factor family. ECF subfamily.</text>
</comment>
<dbReference type="Pfam" id="PF08281">
    <property type="entry name" value="Sigma70_r4_2"/>
    <property type="match status" value="1"/>
</dbReference>
<dbReference type="InterPro" id="IPR013249">
    <property type="entry name" value="RNA_pol_sigma70_r4_t2"/>
</dbReference>
<evidence type="ECO:0000256" key="1">
    <source>
        <dbReference type="ARBA" id="ARBA00010641"/>
    </source>
</evidence>
<sequence length="206" mass="23747">MRPRALQQAMSMTSPADCHNLAGMGVERTDEELMSAYAGGDTVAFEILYRRHRGTVYRFALRGLHNRADADEVFQETWSRLIAARERYRPEAKFTTWLLQIAHNLIVDRFRRQRPAVSDEEADAVFRQLDAPEAERPDRVLSEFEQRRKLQLALEDMPEEQRLAFLLRIEGGLGLAEIGELTGAGRETVKSRLRYALARIRARFQS</sequence>
<evidence type="ECO:0000256" key="5">
    <source>
        <dbReference type="ARBA" id="ARBA00023163"/>
    </source>
</evidence>
<dbReference type="NCBIfam" id="NF009166">
    <property type="entry name" value="PRK12513.1"/>
    <property type="match status" value="1"/>
</dbReference>
<evidence type="ECO:0000313" key="9">
    <source>
        <dbReference type="Proteomes" id="UP000249046"/>
    </source>
</evidence>
<evidence type="ECO:0000259" key="7">
    <source>
        <dbReference type="Pfam" id="PF08281"/>
    </source>
</evidence>
<dbReference type="Gene3D" id="1.10.1740.10">
    <property type="match status" value="1"/>
</dbReference>
<keyword evidence="3" id="KW-0731">Sigma factor</keyword>
<dbReference type="InterPro" id="IPR039425">
    <property type="entry name" value="RNA_pol_sigma-70-like"/>
</dbReference>
<feature type="domain" description="RNA polymerase sigma-70 region 2" evidence="6">
    <location>
        <begin position="48"/>
        <end position="114"/>
    </location>
</feature>
<protein>
    <submittedName>
        <fullName evidence="8">RNA polymerase sigma factor</fullName>
    </submittedName>
</protein>
<dbReference type="InterPro" id="IPR013324">
    <property type="entry name" value="RNA_pol_sigma_r3/r4-like"/>
</dbReference>
<dbReference type="InterPro" id="IPR014284">
    <property type="entry name" value="RNA_pol_sigma-70_dom"/>
</dbReference>